<accession>A0ABD1YTR3</accession>
<name>A0ABD1YTR3_9MARC</name>
<evidence type="ECO:0000313" key="1">
    <source>
        <dbReference type="EMBL" id="KAL2633087.1"/>
    </source>
</evidence>
<comment type="caution">
    <text evidence="1">The sequence shown here is derived from an EMBL/GenBank/DDBJ whole genome shotgun (WGS) entry which is preliminary data.</text>
</comment>
<organism evidence="1 2">
    <name type="scientific">Riccia fluitans</name>
    <dbReference type="NCBI Taxonomy" id="41844"/>
    <lineage>
        <taxon>Eukaryota</taxon>
        <taxon>Viridiplantae</taxon>
        <taxon>Streptophyta</taxon>
        <taxon>Embryophyta</taxon>
        <taxon>Marchantiophyta</taxon>
        <taxon>Marchantiopsida</taxon>
        <taxon>Marchantiidae</taxon>
        <taxon>Marchantiales</taxon>
        <taxon>Ricciaceae</taxon>
        <taxon>Riccia</taxon>
    </lineage>
</organism>
<sequence length="127" mass="14325">MSRYSFPKFGLQNKIRDVKARGTREDSSALVTPKSTSYAAIALRPHGKARIDHKPVFLRAWIRSTCGVRYRARVRHMVEAGHGRTISIDIRFVGRAEVLPQDTTKNSVDMFQHSCELEVGTRRAGSV</sequence>
<keyword evidence="2" id="KW-1185">Reference proteome</keyword>
<gene>
    <name evidence="1" type="ORF">R1flu_004566</name>
</gene>
<dbReference type="Proteomes" id="UP001605036">
    <property type="component" value="Unassembled WGS sequence"/>
</dbReference>
<reference evidence="1 2" key="1">
    <citation type="submission" date="2024-09" db="EMBL/GenBank/DDBJ databases">
        <title>Chromosome-scale assembly of Riccia fluitans.</title>
        <authorList>
            <person name="Paukszto L."/>
            <person name="Sawicki J."/>
            <person name="Karawczyk K."/>
            <person name="Piernik-Szablinska J."/>
            <person name="Szczecinska M."/>
            <person name="Mazdziarz M."/>
        </authorList>
    </citation>
    <scope>NUCLEOTIDE SEQUENCE [LARGE SCALE GENOMIC DNA]</scope>
    <source>
        <strain evidence="1">Rf_01</strain>
        <tissue evidence="1">Aerial parts of the thallus</tissue>
    </source>
</reference>
<protein>
    <submittedName>
        <fullName evidence="1">Uncharacterized protein</fullName>
    </submittedName>
</protein>
<evidence type="ECO:0000313" key="2">
    <source>
        <dbReference type="Proteomes" id="UP001605036"/>
    </source>
</evidence>
<dbReference type="AlphaFoldDB" id="A0ABD1YTR3"/>
<dbReference type="EMBL" id="JBHFFA010000003">
    <property type="protein sequence ID" value="KAL2633087.1"/>
    <property type="molecule type" value="Genomic_DNA"/>
</dbReference>
<proteinExistence type="predicted"/>